<dbReference type="SUPFAM" id="SSF50800">
    <property type="entry name" value="PK beta-barrel domain-like"/>
    <property type="match status" value="1"/>
</dbReference>
<dbReference type="Proteomes" id="UP000277424">
    <property type="component" value="Unassembled WGS sequence"/>
</dbReference>
<sequence length="255" mass="27733">MSDSPTLARLCRYPVKGMSAHDLDSAALSVGKALPHDRRFAIAHGSTTDLPPDGGWAPKANFVTLVNCAKLAGIEAGFEPETGHLTLKRDGRQVARADITTPLGRTIVEDFLRAYLAGEVRGALRLIEAKEDAFTDSLDGKLSLINLASIRDLERVTGHPVDPIRFRGNLYIEGLPAWAEFGWTEDTEIRLGEVALKLYKRIGRCAATNVNPQTAERDANLPLALRRGFGHFDMGVYLQVTVPGTVRTGDTLTVS</sequence>
<dbReference type="InterPro" id="IPR005303">
    <property type="entry name" value="MOCOS_middle"/>
</dbReference>
<evidence type="ECO:0000313" key="2">
    <source>
        <dbReference type="EMBL" id="RKQ69897.1"/>
    </source>
</evidence>
<name>A0A420WFY6_9PROT</name>
<dbReference type="InterPro" id="IPR011037">
    <property type="entry name" value="Pyrv_Knase-like_insert_dom_sf"/>
</dbReference>
<dbReference type="Pfam" id="PF03476">
    <property type="entry name" value="MOSC_N"/>
    <property type="match status" value="1"/>
</dbReference>
<dbReference type="GO" id="GO:0030170">
    <property type="term" value="F:pyridoxal phosphate binding"/>
    <property type="evidence" value="ECO:0007669"/>
    <property type="project" value="InterPro"/>
</dbReference>
<dbReference type="PROSITE" id="PS51340">
    <property type="entry name" value="MOSC"/>
    <property type="match status" value="1"/>
</dbReference>
<dbReference type="OrthoDB" id="581532at2"/>
<dbReference type="InterPro" id="IPR005302">
    <property type="entry name" value="MoCF_Sase_C"/>
</dbReference>
<comment type="caution">
    <text evidence="2">The sequence shown here is derived from an EMBL/GenBank/DDBJ whole genome shotgun (WGS) entry which is preliminary data.</text>
</comment>
<dbReference type="Pfam" id="PF03473">
    <property type="entry name" value="MOSC"/>
    <property type="match status" value="1"/>
</dbReference>
<dbReference type="Gene3D" id="2.40.33.20">
    <property type="entry name" value="PK beta-barrel domain-like"/>
    <property type="match status" value="1"/>
</dbReference>
<reference evidence="2 3" key="1">
    <citation type="submission" date="2018-10" db="EMBL/GenBank/DDBJ databases">
        <title>Comparative analysis of microorganisms from saline springs in Andes Mountain Range, Colombia.</title>
        <authorList>
            <person name="Rubin E."/>
        </authorList>
    </citation>
    <scope>NUCLEOTIDE SEQUENCE [LARGE SCALE GENOMIC DNA]</scope>
    <source>
        <strain evidence="2 3">USBA 36</strain>
    </source>
</reference>
<feature type="domain" description="MOSC" evidence="1">
    <location>
        <begin position="114"/>
        <end position="255"/>
    </location>
</feature>
<proteinExistence type="predicted"/>
<evidence type="ECO:0000313" key="3">
    <source>
        <dbReference type="Proteomes" id="UP000277424"/>
    </source>
</evidence>
<accession>A0A420WFY6</accession>
<dbReference type="GO" id="GO:0030151">
    <property type="term" value="F:molybdenum ion binding"/>
    <property type="evidence" value="ECO:0007669"/>
    <property type="project" value="InterPro"/>
</dbReference>
<protein>
    <recommendedName>
        <fullName evidence="1">MOSC domain-containing protein</fullName>
    </recommendedName>
</protein>
<evidence type="ECO:0000259" key="1">
    <source>
        <dbReference type="PROSITE" id="PS51340"/>
    </source>
</evidence>
<gene>
    <name evidence="2" type="ORF">BCL74_1831</name>
</gene>
<dbReference type="GO" id="GO:0003824">
    <property type="term" value="F:catalytic activity"/>
    <property type="evidence" value="ECO:0007669"/>
    <property type="project" value="InterPro"/>
</dbReference>
<organism evidence="2 3">
    <name type="scientific">Oceanibaculum indicum</name>
    <dbReference type="NCBI Taxonomy" id="526216"/>
    <lineage>
        <taxon>Bacteria</taxon>
        <taxon>Pseudomonadati</taxon>
        <taxon>Pseudomonadota</taxon>
        <taxon>Alphaproteobacteria</taxon>
        <taxon>Rhodospirillales</taxon>
        <taxon>Oceanibaculaceae</taxon>
        <taxon>Oceanibaculum</taxon>
    </lineage>
</organism>
<dbReference type="RefSeq" id="WP_121219359.1">
    <property type="nucleotide sequence ID" value="NZ_RBIG01000002.1"/>
</dbReference>
<dbReference type="EMBL" id="RBIG01000002">
    <property type="protein sequence ID" value="RKQ69897.1"/>
    <property type="molecule type" value="Genomic_DNA"/>
</dbReference>
<dbReference type="AlphaFoldDB" id="A0A420WFY6"/>